<keyword evidence="3" id="KW-1185">Reference proteome</keyword>
<dbReference type="EMBL" id="WTYU01000002">
    <property type="protein sequence ID" value="MXP15618.1"/>
    <property type="molecule type" value="Genomic_DNA"/>
</dbReference>
<reference evidence="2 3" key="1">
    <citation type="submission" date="2019-12" db="EMBL/GenBank/DDBJ databases">
        <title>Genomic-based taxomic classification of the family Erythrobacteraceae.</title>
        <authorList>
            <person name="Xu L."/>
        </authorList>
    </citation>
    <scope>NUCLEOTIDE SEQUENCE [LARGE SCALE GENOMIC DNA]</scope>
    <source>
        <strain evidence="2 3">KCTC 52259</strain>
    </source>
</reference>
<dbReference type="RefSeq" id="WP_160602113.1">
    <property type="nucleotide sequence ID" value="NZ_WTYU01000002.1"/>
</dbReference>
<evidence type="ECO:0000256" key="1">
    <source>
        <dbReference type="SAM" id="SignalP"/>
    </source>
</evidence>
<dbReference type="OrthoDB" id="7433554at2"/>
<evidence type="ECO:0000313" key="3">
    <source>
        <dbReference type="Proteomes" id="UP000473531"/>
    </source>
</evidence>
<feature type="signal peptide" evidence="1">
    <location>
        <begin position="1"/>
        <end position="20"/>
    </location>
</feature>
<gene>
    <name evidence="2" type="ORF">GRI44_12745</name>
</gene>
<proteinExistence type="predicted"/>
<evidence type="ECO:0008006" key="4">
    <source>
        <dbReference type="Google" id="ProtNLM"/>
    </source>
</evidence>
<organism evidence="2 3">
    <name type="scientific">Allopontixanthobacter confluentis</name>
    <dbReference type="NCBI Taxonomy" id="1849021"/>
    <lineage>
        <taxon>Bacteria</taxon>
        <taxon>Pseudomonadati</taxon>
        <taxon>Pseudomonadota</taxon>
        <taxon>Alphaproteobacteria</taxon>
        <taxon>Sphingomonadales</taxon>
        <taxon>Erythrobacteraceae</taxon>
        <taxon>Allopontixanthobacter</taxon>
    </lineage>
</organism>
<protein>
    <recommendedName>
        <fullName evidence="4">Lipoprotein</fullName>
    </recommendedName>
</protein>
<name>A0A6L7GL60_9SPHN</name>
<evidence type="ECO:0000313" key="2">
    <source>
        <dbReference type="EMBL" id="MXP15618.1"/>
    </source>
</evidence>
<dbReference type="PROSITE" id="PS51257">
    <property type="entry name" value="PROKAR_LIPOPROTEIN"/>
    <property type="match status" value="1"/>
</dbReference>
<sequence>MKKFAIALVLPALVALAACADNDAAGETDAMATTGEAATTAAPMGGDSAVAADATAGQAATDTVSGNAATGDRVTIDANGVNADITDGNTRVQANVDGKPSLTVETD</sequence>
<feature type="chain" id="PRO_5026956730" description="Lipoprotein" evidence="1">
    <location>
        <begin position="21"/>
        <end position="107"/>
    </location>
</feature>
<keyword evidence="1" id="KW-0732">Signal</keyword>
<comment type="caution">
    <text evidence="2">The sequence shown here is derived from an EMBL/GenBank/DDBJ whole genome shotgun (WGS) entry which is preliminary data.</text>
</comment>
<accession>A0A6L7GL60</accession>
<dbReference type="Proteomes" id="UP000473531">
    <property type="component" value="Unassembled WGS sequence"/>
</dbReference>
<dbReference type="AlphaFoldDB" id="A0A6L7GL60"/>